<dbReference type="SUPFAM" id="SSF88697">
    <property type="entry name" value="PUA domain-like"/>
    <property type="match status" value="1"/>
</dbReference>
<dbReference type="Proteomes" id="UP000265581">
    <property type="component" value="Unassembled WGS sequence"/>
</dbReference>
<dbReference type="RefSeq" id="WP_119703919.1">
    <property type="nucleotide sequence ID" value="NZ_JBHSOI010000001.1"/>
</dbReference>
<protein>
    <submittedName>
        <fullName evidence="2">ASCH domain-containing protein</fullName>
    </submittedName>
</protein>
<sequence>MSTDEHTLTGTAEIEAFWSIARRHIRTDPPSGDAPVPPAWGFGATPEHADNLLALVLAGTKTAMSTALWDFAHEDEPLPQVGDLAIILDGEERPRALIEIVRVDTVPFDEVDAEHARLEGEGDRSYEYWRDVHQRYFDVHSTNGRGFSPSMPVVLERFRLLHPR</sequence>
<dbReference type="AlphaFoldDB" id="A0A371PEH1"/>
<comment type="caution">
    <text evidence="2">The sequence shown here is derived from an EMBL/GenBank/DDBJ whole genome shotgun (WGS) entry which is preliminary data.</text>
</comment>
<dbReference type="OrthoDB" id="9807542at2"/>
<dbReference type="SMART" id="SM01022">
    <property type="entry name" value="ASCH"/>
    <property type="match status" value="1"/>
</dbReference>
<dbReference type="PANTHER" id="PTHR39203">
    <property type="entry name" value="CYTOPLASMIC PROTEIN-RELATED"/>
    <property type="match status" value="1"/>
</dbReference>
<gene>
    <name evidence="2" type="ORF">DX116_09885</name>
</gene>
<name>A0A371PEH1_9ACTN</name>
<dbReference type="InterPro" id="IPR007374">
    <property type="entry name" value="ASCH_domain"/>
</dbReference>
<reference evidence="2 3" key="1">
    <citation type="submission" date="2018-08" db="EMBL/GenBank/DDBJ databases">
        <title>Aeromicrobium sp. M2KJ-4, whole genome shotgun sequence.</title>
        <authorList>
            <person name="Tuo L."/>
        </authorList>
    </citation>
    <scope>NUCLEOTIDE SEQUENCE [LARGE SCALE GENOMIC DNA]</scope>
    <source>
        <strain evidence="2 3">M2KJ-4</strain>
    </source>
</reference>
<proteinExistence type="predicted"/>
<accession>A0A371PEH1</accession>
<dbReference type="CDD" id="cd06553">
    <property type="entry name" value="ASCH_Ef3133_like"/>
    <property type="match status" value="1"/>
</dbReference>
<dbReference type="Gene3D" id="3.10.400.10">
    <property type="entry name" value="Sulfate adenylyltransferase"/>
    <property type="match status" value="1"/>
</dbReference>
<feature type="domain" description="ASCH" evidence="1">
    <location>
        <begin position="40"/>
        <end position="162"/>
    </location>
</feature>
<dbReference type="InterPro" id="IPR009326">
    <property type="entry name" value="DUF984"/>
</dbReference>
<dbReference type="InterPro" id="IPR015947">
    <property type="entry name" value="PUA-like_sf"/>
</dbReference>
<evidence type="ECO:0000259" key="1">
    <source>
        <dbReference type="SMART" id="SM01022"/>
    </source>
</evidence>
<keyword evidence="3" id="KW-1185">Reference proteome</keyword>
<evidence type="ECO:0000313" key="3">
    <source>
        <dbReference type="Proteomes" id="UP000265581"/>
    </source>
</evidence>
<evidence type="ECO:0000313" key="2">
    <source>
        <dbReference type="EMBL" id="REK73810.1"/>
    </source>
</evidence>
<dbReference type="Pfam" id="PF04266">
    <property type="entry name" value="ASCH"/>
    <property type="match status" value="1"/>
</dbReference>
<dbReference type="PANTHER" id="PTHR39203:SF1">
    <property type="entry name" value="CYTOPLASMIC PROTEIN"/>
    <property type="match status" value="1"/>
</dbReference>
<organism evidence="2 3">
    <name type="scientific">Aeromicrobium endophyticum</name>
    <dbReference type="NCBI Taxonomy" id="2292704"/>
    <lineage>
        <taxon>Bacteria</taxon>
        <taxon>Bacillati</taxon>
        <taxon>Actinomycetota</taxon>
        <taxon>Actinomycetes</taxon>
        <taxon>Propionibacteriales</taxon>
        <taxon>Nocardioidaceae</taxon>
        <taxon>Aeromicrobium</taxon>
    </lineage>
</organism>
<dbReference type="EMBL" id="QUBR01000001">
    <property type="protein sequence ID" value="REK73810.1"/>
    <property type="molecule type" value="Genomic_DNA"/>
</dbReference>